<keyword evidence="8" id="KW-1185">Reference proteome</keyword>
<reference evidence="8" key="1">
    <citation type="journal article" date="2019" name="Int. J. Syst. Evol. Microbiol.">
        <title>The Global Catalogue of Microorganisms (GCM) 10K type strain sequencing project: providing services to taxonomists for standard genome sequencing and annotation.</title>
        <authorList>
            <consortium name="The Broad Institute Genomics Platform"/>
            <consortium name="The Broad Institute Genome Sequencing Center for Infectious Disease"/>
            <person name="Wu L."/>
            <person name="Ma J."/>
        </authorList>
    </citation>
    <scope>NUCLEOTIDE SEQUENCE [LARGE SCALE GENOMIC DNA]</scope>
    <source>
        <strain evidence="8">CGMCC 1.16306</strain>
    </source>
</reference>
<dbReference type="EMBL" id="JBHSFW010000002">
    <property type="protein sequence ID" value="MFC4618548.1"/>
    <property type="molecule type" value="Genomic_DNA"/>
</dbReference>
<dbReference type="SUPFAM" id="SSF64518">
    <property type="entry name" value="Phase 1 flagellin"/>
    <property type="match status" value="1"/>
</dbReference>
<evidence type="ECO:0000256" key="2">
    <source>
        <dbReference type="ARBA" id="ARBA00005709"/>
    </source>
</evidence>
<evidence type="ECO:0000259" key="5">
    <source>
        <dbReference type="Pfam" id="PF00669"/>
    </source>
</evidence>
<dbReference type="PANTHER" id="PTHR42792:SF1">
    <property type="entry name" value="FLAGELLAR HOOK-ASSOCIATED PROTEIN 3"/>
    <property type="match status" value="1"/>
</dbReference>
<keyword evidence="7" id="KW-0966">Cell projection</keyword>
<name>A0ABV9GK64_9BACL</name>
<evidence type="ECO:0000313" key="8">
    <source>
        <dbReference type="Proteomes" id="UP001596022"/>
    </source>
</evidence>
<accession>A0ABV9GK64</accession>
<gene>
    <name evidence="7" type="primary">flgL</name>
    <name evidence="7" type="ORF">ACFO4N_07340</name>
</gene>
<dbReference type="PANTHER" id="PTHR42792">
    <property type="entry name" value="FLAGELLIN"/>
    <property type="match status" value="1"/>
</dbReference>
<dbReference type="Proteomes" id="UP001596022">
    <property type="component" value="Unassembled WGS sequence"/>
</dbReference>
<organism evidence="7 8">
    <name type="scientific">Camelliibacillus cellulosilyticus</name>
    <dbReference type="NCBI Taxonomy" id="2174486"/>
    <lineage>
        <taxon>Bacteria</taxon>
        <taxon>Bacillati</taxon>
        <taxon>Bacillota</taxon>
        <taxon>Bacilli</taxon>
        <taxon>Bacillales</taxon>
        <taxon>Sporolactobacillaceae</taxon>
        <taxon>Camelliibacillus</taxon>
    </lineage>
</organism>
<comment type="caution">
    <text evidence="7">The sequence shown here is derived from an EMBL/GenBank/DDBJ whole genome shotgun (WGS) entry which is preliminary data.</text>
</comment>
<dbReference type="InterPro" id="IPR046358">
    <property type="entry name" value="Flagellin_C"/>
</dbReference>
<keyword evidence="3" id="KW-0975">Bacterial flagellum</keyword>
<dbReference type="Pfam" id="PF00700">
    <property type="entry name" value="Flagellin_C"/>
    <property type="match status" value="1"/>
</dbReference>
<dbReference type="RefSeq" id="WP_376845595.1">
    <property type="nucleotide sequence ID" value="NZ_JBHSFW010000002.1"/>
</dbReference>
<evidence type="ECO:0000256" key="3">
    <source>
        <dbReference type="ARBA" id="ARBA00023143"/>
    </source>
</evidence>
<comment type="similarity">
    <text evidence="2">Belongs to the bacterial flagellin family.</text>
</comment>
<evidence type="ECO:0000256" key="1">
    <source>
        <dbReference type="ARBA" id="ARBA00004365"/>
    </source>
</evidence>
<dbReference type="Gene3D" id="1.20.1330.10">
    <property type="entry name" value="f41 fragment of flagellin, N-terminal domain"/>
    <property type="match status" value="1"/>
</dbReference>
<dbReference type="Pfam" id="PF00669">
    <property type="entry name" value="Flagellin_N"/>
    <property type="match status" value="1"/>
</dbReference>
<keyword evidence="4" id="KW-0175">Coiled coil</keyword>
<feature type="domain" description="Flagellin N-terminal" evidence="5">
    <location>
        <begin position="7"/>
        <end position="140"/>
    </location>
</feature>
<dbReference type="InterPro" id="IPR013384">
    <property type="entry name" value="Flagell_FlgL"/>
</dbReference>
<dbReference type="NCBIfam" id="TIGR02550">
    <property type="entry name" value="flagell_flgL"/>
    <property type="match status" value="1"/>
</dbReference>
<dbReference type="InterPro" id="IPR001029">
    <property type="entry name" value="Flagellin_N"/>
</dbReference>
<evidence type="ECO:0000259" key="6">
    <source>
        <dbReference type="Pfam" id="PF00700"/>
    </source>
</evidence>
<protein>
    <submittedName>
        <fullName evidence="7">Flagellar hook-associated protein FlgL</fullName>
    </submittedName>
</protein>
<feature type="domain" description="Flagellin C-terminal" evidence="6">
    <location>
        <begin position="215"/>
        <end position="297"/>
    </location>
</feature>
<evidence type="ECO:0000256" key="4">
    <source>
        <dbReference type="SAM" id="Coils"/>
    </source>
</evidence>
<feature type="coiled-coil region" evidence="4">
    <location>
        <begin position="80"/>
        <end position="127"/>
    </location>
</feature>
<keyword evidence="7" id="KW-0969">Cilium</keyword>
<comment type="subcellular location">
    <subcellularLocation>
        <location evidence="1">Bacterial flagellum</location>
    </subcellularLocation>
</comment>
<sequence length="299" mass="33202">MRVTQGMLSQDLIRQLNNSTNRLSQLYQQLYTGKKISKPSDDPVIATLGIGYRTEVNQVDQYTRNMDEVHKWMDSSDSALKEANDVLQRIRDLIVEASNDSYSEDQRVDAEKEIEQLKKQLGTIANTQVAGKYIFNGTNTTNPPVTVTDGDPSTVTINYDPNNVKNVNIEVSPGIKIGVNVNPANVFSQQLFDDLDDLENTLKGGGKGTEISGFLDKIDGHLDNVSGTQAELGAIENRVDLIDNRLSNQKQLATDIMAKNEDADFEKTLIDYLTQQNIHQAALSVGSRIIQPTLVDFLR</sequence>
<keyword evidence="7" id="KW-0282">Flagellum</keyword>
<dbReference type="InterPro" id="IPR001492">
    <property type="entry name" value="Flagellin"/>
</dbReference>
<proteinExistence type="inferred from homology"/>
<evidence type="ECO:0000313" key="7">
    <source>
        <dbReference type="EMBL" id="MFC4618548.1"/>
    </source>
</evidence>